<evidence type="ECO:0000256" key="6">
    <source>
        <dbReference type="SAM" id="Phobius"/>
    </source>
</evidence>
<dbReference type="GO" id="GO:0016020">
    <property type="term" value="C:membrane"/>
    <property type="evidence" value="ECO:0007669"/>
    <property type="project" value="UniProtKB-SubCell"/>
</dbReference>
<dbReference type="EMBL" id="OP616817">
    <property type="protein sequence ID" value="WDB00076.1"/>
    <property type="molecule type" value="Genomic_DNA"/>
</dbReference>
<proteinExistence type="predicted"/>
<feature type="transmembrane region" description="Helical" evidence="6">
    <location>
        <begin position="44"/>
        <end position="62"/>
    </location>
</feature>
<dbReference type="PIRSF" id="PIRSF005355">
    <property type="entry name" value="UBIAD1"/>
    <property type="match status" value="1"/>
</dbReference>
<dbReference type="InterPro" id="IPR000537">
    <property type="entry name" value="UbiA_prenyltransferase"/>
</dbReference>
<dbReference type="Pfam" id="PF01040">
    <property type="entry name" value="UbiA"/>
    <property type="match status" value="1"/>
</dbReference>
<dbReference type="InterPro" id="IPR026046">
    <property type="entry name" value="UBIAD1"/>
</dbReference>
<evidence type="ECO:0000256" key="3">
    <source>
        <dbReference type="ARBA" id="ARBA00022692"/>
    </source>
</evidence>
<feature type="transmembrane region" description="Helical" evidence="6">
    <location>
        <begin position="251"/>
        <end position="268"/>
    </location>
</feature>
<dbReference type="PANTHER" id="PTHR13929">
    <property type="entry name" value="1,4-DIHYDROXY-2-NAPHTHOATE OCTAPRENYLTRANSFERASE"/>
    <property type="match status" value="1"/>
</dbReference>
<comment type="subcellular location">
    <subcellularLocation>
        <location evidence="1">Membrane</location>
        <topology evidence="1">Multi-pass membrane protein</topology>
    </subcellularLocation>
</comment>
<feature type="transmembrane region" description="Helical" evidence="6">
    <location>
        <begin position="153"/>
        <end position="171"/>
    </location>
</feature>
<keyword evidence="7" id="KW-0934">Plastid</keyword>
<feature type="transmembrane region" description="Helical" evidence="6">
    <location>
        <begin position="15"/>
        <end position="32"/>
    </location>
</feature>
<evidence type="ECO:0000256" key="2">
    <source>
        <dbReference type="ARBA" id="ARBA00022679"/>
    </source>
</evidence>
<feature type="transmembrane region" description="Helical" evidence="6">
    <location>
        <begin position="178"/>
        <end position="198"/>
    </location>
</feature>
<organism evidence="7">
    <name type="scientific">Cyanidium sp. THAL103</name>
    <dbReference type="NCBI Taxonomy" id="3027999"/>
    <lineage>
        <taxon>Eukaryota</taxon>
        <taxon>Rhodophyta</taxon>
        <taxon>Bangiophyceae</taxon>
        <taxon>Cyanidiales</taxon>
        <taxon>Cyanidiaceae</taxon>
        <taxon>Cyanidium</taxon>
    </lineage>
</organism>
<dbReference type="GO" id="GO:0004659">
    <property type="term" value="F:prenyltransferase activity"/>
    <property type="evidence" value="ECO:0007669"/>
    <property type="project" value="InterPro"/>
</dbReference>
<dbReference type="GO" id="GO:0009234">
    <property type="term" value="P:menaquinone biosynthetic process"/>
    <property type="evidence" value="ECO:0007669"/>
    <property type="project" value="TreeGrafter"/>
</dbReference>
<feature type="transmembrane region" description="Helical" evidence="6">
    <location>
        <begin position="226"/>
        <end position="244"/>
    </location>
</feature>
<keyword evidence="2" id="KW-0808">Transferase</keyword>
<keyword evidence="5 6" id="KW-0472">Membrane</keyword>
<keyword evidence="4 6" id="KW-1133">Transmembrane helix</keyword>
<feature type="transmembrane region" description="Helical" evidence="6">
    <location>
        <begin position="94"/>
        <end position="114"/>
    </location>
</feature>
<feature type="transmembrane region" description="Helical" evidence="6">
    <location>
        <begin position="280"/>
        <end position="304"/>
    </location>
</feature>
<feature type="transmembrane region" description="Helical" evidence="6">
    <location>
        <begin position="121"/>
        <end position="141"/>
    </location>
</feature>
<evidence type="ECO:0000256" key="4">
    <source>
        <dbReference type="ARBA" id="ARBA00022989"/>
    </source>
</evidence>
<accession>A0A9Y1MYI8</accession>
<name>A0A9Y1MYI8_9RHOD</name>
<gene>
    <name evidence="7" type="primary">menA</name>
    <name evidence="7" type="ORF">CspTHAL103_151</name>
</gene>
<evidence type="ECO:0000313" key="7">
    <source>
        <dbReference type="EMBL" id="WDB00076.1"/>
    </source>
</evidence>
<dbReference type="CDD" id="cd13962">
    <property type="entry name" value="PT_UbiA_UBIAD1"/>
    <property type="match status" value="1"/>
</dbReference>
<protein>
    <submittedName>
        <fullName evidence="7">Menaquinone biosynthesis protein</fullName>
    </submittedName>
</protein>
<dbReference type="NCBIfam" id="TIGR00751">
    <property type="entry name" value="menA"/>
    <property type="match status" value="1"/>
</dbReference>
<evidence type="ECO:0000256" key="1">
    <source>
        <dbReference type="ARBA" id="ARBA00004141"/>
    </source>
</evidence>
<dbReference type="PANTHER" id="PTHR13929:SF0">
    <property type="entry name" value="UBIA PRENYLTRANSFERASE DOMAIN-CONTAINING PROTEIN 1"/>
    <property type="match status" value="1"/>
</dbReference>
<sequence>MEKLKFIFLASRPKTLIISVSVFILSNSLSYYYKCIRWNEEYNLTLLLFTICLLFILIQILANYCNDYFDHINAVDLKERLGPTRLTNPKTLNLIKFTINLNIILIICISYFLLNFFQINVFFFQINILISLLFSFIYTGGSNPFGYKGLGEILVFISFGLLPMLIISSVYNYQFVSYFYSILLIIFSGFLSACVLITNNIRDQNTDAKSNKYSLTVLFGKNFTQIKYIILIMTGSLAPYIFILTRFNKNLLDLIILFVLFIKLKNLIKKNFTIMNLSEYNLLLVNTSSYLLLNSLYISILLIYNSK</sequence>
<geneLocation type="plastid" evidence="7"/>
<dbReference type="GO" id="GO:0042371">
    <property type="term" value="P:vitamin K biosynthetic process"/>
    <property type="evidence" value="ECO:0007669"/>
    <property type="project" value="TreeGrafter"/>
</dbReference>
<reference evidence="7" key="1">
    <citation type="journal article" date="2023" name="J. Phycol.">
        <title>Revised classification of the Cyanidiophyceae based on plastid genome data with descriptions of the Cavernulicolales ord. nov. and Galdieriales ord. nov. (Rhodophyta).</title>
        <authorList>
            <person name="Park S.I."/>
            <person name="Cho C.H."/>
            <person name="Ciniglia C."/>
            <person name="Huang T.Y."/>
            <person name="Liu S.L."/>
            <person name="Bustamante D.E."/>
            <person name="Calderon M.S."/>
            <person name="Mansilla A."/>
            <person name="McDermott T."/>
            <person name="Andersen R.A."/>
            <person name="Yoon H.S."/>
        </authorList>
    </citation>
    <scope>NUCLEOTIDE SEQUENCE</scope>
</reference>
<keyword evidence="3 6" id="KW-0812">Transmembrane</keyword>
<dbReference type="AlphaFoldDB" id="A0A9Y1MYI8"/>
<evidence type="ECO:0000256" key="5">
    <source>
        <dbReference type="ARBA" id="ARBA00023136"/>
    </source>
</evidence>